<proteinExistence type="predicted"/>
<dbReference type="Proteomes" id="UP000237934">
    <property type="component" value="Unassembled WGS sequence"/>
</dbReference>
<name>A0A2S7RNS5_ENTMU</name>
<evidence type="ECO:0000313" key="3">
    <source>
        <dbReference type="Proteomes" id="UP000237934"/>
    </source>
</evidence>
<keyword evidence="1" id="KW-1133">Transmembrane helix</keyword>
<comment type="caution">
    <text evidence="2">The sequence shown here is derived from an EMBL/GenBank/DDBJ whole genome shotgun (WGS) entry which is preliminary data.</text>
</comment>
<dbReference type="InterPro" id="IPR021494">
    <property type="entry name" value="DUF3149"/>
</dbReference>
<reference evidence="2 3" key="1">
    <citation type="journal article" date="2018" name="Pathog. Dis.">
        <title>Whole-genome sequencing based characterization of antimicrobial resistance in Enterococcus.</title>
        <authorList>
            <person name="Tyson G."/>
        </authorList>
    </citation>
    <scope>NUCLEOTIDE SEQUENCE [LARGE SCALE GENOMIC DNA]</scope>
    <source>
        <strain evidence="2 3">CVM N55263</strain>
    </source>
</reference>
<dbReference type="RefSeq" id="WP_104872618.1">
    <property type="nucleotide sequence ID" value="NZ_PUAP01000050.1"/>
</dbReference>
<sequence length="59" mass="6855">MKRKSLFVILLILLVSMIFIWLFTSKIKHDKNEVNRTIIMDKNGNKIDPIQKVTGNLGK</sequence>
<evidence type="ECO:0000256" key="1">
    <source>
        <dbReference type="SAM" id="Phobius"/>
    </source>
</evidence>
<protein>
    <submittedName>
        <fullName evidence="2">Uncharacterized protein</fullName>
    </submittedName>
</protein>
<accession>A0A2S7RNS5</accession>
<gene>
    <name evidence="2" type="ORF">CUS89_14295</name>
</gene>
<dbReference type="Pfam" id="PF11346">
    <property type="entry name" value="DUF3149"/>
    <property type="match status" value="1"/>
</dbReference>
<dbReference type="EMBL" id="PUAP01000050">
    <property type="protein sequence ID" value="PQF20793.1"/>
    <property type="molecule type" value="Genomic_DNA"/>
</dbReference>
<keyword evidence="1" id="KW-0812">Transmembrane</keyword>
<keyword evidence="1" id="KW-0472">Membrane</keyword>
<evidence type="ECO:0000313" key="2">
    <source>
        <dbReference type="EMBL" id="PQF20793.1"/>
    </source>
</evidence>
<dbReference type="AlphaFoldDB" id="A0A2S7RNS5"/>
<organism evidence="2 3">
    <name type="scientific">Enterococcus mundtii</name>
    <dbReference type="NCBI Taxonomy" id="53346"/>
    <lineage>
        <taxon>Bacteria</taxon>
        <taxon>Bacillati</taxon>
        <taxon>Bacillota</taxon>
        <taxon>Bacilli</taxon>
        <taxon>Lactobacillales</taxon>
        <taxon>Enterococcaceae</taxon>
        <taxon>Enterococcus</taxon>
    </lineage>
</organism>
<feature type="transmembrane region" description="Helical" evidence="1">
    <location>
        <begin position="6"/>
        <end position="23"/>
    </location>
</feature>